<keyword evidence="9" id="KW-1185">Reference proteome</keyword>
<dbReference type="InterPro" id="IPR017853">
    <property type="entry name" value="GH"/>
</dbReference>
<keyword evidence="3" id="KW-0326">Glycosidase</keyword>
<protein>
    <submittedName>
        <fullName evidence="8">Beta-galactosidase/beta-glucuronidase</fullName>
    </submittedName>
</protein>
<dbReference type="AlphaFoldDB" id="S0EVT4"/>
<dbReference type="eggNOG" id="COG3250">
    <property type="taxonomic scope" value="Bacteria"/>
</dbReference>
<dbReference type="Gene3D" id="2.60.120.260">
    <property type="entry name" value="Galactose-binding domain-like"/>
    <property type="match status" value="2"/>
</dbReference>
<dbReference type="PATRIC" id="fig|1303518.3.peg.683"/>
<dbReference type="PANTHER" id="PTHR42732:SF2">
    <property type="entry name" value="BETA-MANNOSIDASE"/>
    <property type="match status" value="1"/>
</dbReference>
<proteinExistence type="inferred from homology"/>
<evidence type="ECO:0000259" key="7">
    <source>
        <dbReference type="Pfam" id="PF02837"/>
    </source>
</evidence>
<dbReference type="Gene3D" id="3.20.20.80">
    <property type="entry name" value="Glycosidases"/>
    <property type="match status" value="1"/>
</dbReference>
<dbReference type="HOGENOM" id="CLU_009935_3_1_0"/>
<dbReference type="InterPro" id="IPR006103">
    <property type="entry name" value="Glyco_hydro_2_cat"/>
</dbReference>
<feature type="domain" description="Glycosyl hydrolases family 2 sugar binding" evidence="7">
    <location>
        <begin position="91"/>
        <end position="165"/>
    </location>
</feature>
<dbReference type="InterPro" id="IPR006104">
    <property type="entry name" value="Glyco_hydro_2_N"/>
</dbReference>
<dbReference type="PANTHER" id="PTHR42732">
    <property type="entry name" value="BETA-GALACTOSIDASE"/>
    <property type="match status" value="1"/>
</dbReference>
<evidence type="ECO:0000256" key="2">
    <source>
        <dbReference type="ARBA" id="ARBA00022801"/>
    </source>
</evidence>
<dbReference type="Gene3D" id="2.60.40.10">
    <property type="entry name" value="Immunoglobulins"/>
    <property type="match status" value="1"/>
</dbReference>
<dbReference type="InterPro" id="IPR013783">
    <property type="entry name" value="Ig-like_fold"/>
</dbReference>
<dbReference type="InterPro" id="IPR006102">
    <property type="entry name" value="Ig-like_GH2"/>
</dbReference>
<reference evidence="9" key="1">
    <citation type="submission" date="2013-03" db="EMBL/GenBank/DDBJ databases">
        <title>Genome sequence of Chthonomonas calidirosea, the first sequenced genome from the Armatimonadetes phylum (formally candidate division OP10).</title>
        <authorList>
            <person name="Lee K.C.Y."/>
            <person name="Morgan X.C."/>
            <person name="Dunfield P.F."/>
            <person name="Tamas I."/>
            <person name="Houghton K.M."/>
            <person name="Vyssotski M."/>
            <person name="Ryan J.L.J."/>
            <person name="Lagutin K."/>
            <person name="McDonald I.R."/>
            <person name="Stott M.B."/>
        </authorList>
    </citation>
    <scope>NUCLEOTIDE SEQUENCE [LARGE SCALE GENOMIC DNA]</scope>
    <source>
        <strain evidence="9">DSM 23976 / ICMP 18418 / T49</strain>
    </source>
</reference>
<evidence type="ECO:0000313" key="9">
    <source>
        <dbReference type="Proteomes" id="UP000014227"/>
    </source>
</evidence>
<dbReference type="Pfam" id="PF02837">
    <property type="entry name" value="Glyco_hydro_2_N"/>
    <property type="match status" value="1"/>
</dbReference>
<dbReference type="SUPFAM" id="SSF49303">
    <property type="entry name" value="beta-Galactosidase/glucuronidase domain"/>
    <property type="match status" value="1"/>
</dbReference>
<dbReference type="InParanoid" id="S0EVT4"/>
<dbReference type="SUPFAM" id="SSF51445">
    <property type="entry name" value="(Trans)glycosidases"/>
    <property type="match status" value="1"/>
</dbReference>
<dbReference type="STRING" id="454171.CP488_00476"/>
<dbReference type="GO" id="GO:0004553">
    <property type="term" value="F:hydrolase activity, hydrolyzing O-glycosyl compounds"/>
    <property type="evidence" value="ECO:0007669"/>
    <property type="project" value="InterPro"/>
</dbReference>
<dbReference type="Proteomes" id="UP000014227">
    <property type="component" value="Chromosome I"/>
</dbReference>
<dbReference type="RefSeq" id="WP_016482064.1">
    <property type="nucleotide sequence ID" value="NC_021487.1"/>
</dbReference>
<dbReference type="Pfam" id="PF02836">
    <property type="entry name" value="Glyco_hydro_2_C"/>
    <property type="match status" value="1"/>
</dbReference>
<dbReference type="InterPro" id="IPR008979">
    <property type="entry name" value="Galactose-bd-like_sf"/>
</dbReference>
<evidence type="ECO:0000259" key="6">
    <source>
        <dbReference type="Pfam" id="PF02836"/>
    </source>
</evidence>
<evidence type="ECO:0000256" key="3">
    <source>
        <dbReference type="ARBA" id="ARBA00023295"/>
    </source>
</evidence>
<dbReference type="InterPro" id="IPR036156">
    <property type="entry name" value="Beta-gal/glucu_dom_sf"/>
</dbReference>
<evidence type="ECO:0000256" key="4">
    <source>
        <dbReference type="SAM" id="MobiDB-lite"/>
    </source>
</evidence>
<dbReference type="SUPFAM" id="SSF49785">
    <property type="entry name" value="Galactose-binding domain-like"/>
    <property type="match status" value="2"/>
</dbReference>
<dbReference type="EMBL" id="HF951689">
    <property type="protein sequence ID" value="CCW34502.1"/>
    <property type="molecule type" value="Genomic_DNA"/>
</dbReference>
<feature type="domain" description="Glycoside hydrolase family 2 immunoglobulin-like beta-sandwich" evidence="5">
    <location>
        <begin position="204"/>
        <end position="298"/>
    </location>
</feature>
<name>S0EVT4_CHTCT</name>
<feature type="region of interest" description="Disordered" evidence="4">
    <location>
        <begin position="15"/>
        <end position="37"/>
    </location>
</feature>
<evidence type="ECO:0000259" key="5">
    <source>
        <dbReference type="Pfam" id="PF00703"/>
    </source>
</evidence>
<dbReference type="KEGG" id="ccz:CCALI_00677"/>
<dbReference type="Pfam" id="PF00703">
    <property type="entry name" value="Glyco_hydro_2"/>
    <property type="match status" value="1"/>
</dbReference>
<gene>
    <name evidence="8" type="ORF">CCALI_00677</name>
</gene>
<sequence>MQSCVRGEEWHAAPGPLKTRWTDSVSPTNDHPEYPRPQMQRSVWQNLNGLWEYAILPKEAAWSGTADGRILVPFPIESALSGVMRSVLPSERVWYHRTFEVPSSWHGKRVLLHFGAVDWETNVWVNGKKVGTHRGGYDPFTFDITDALKSSGPQDLLVSVYDPTDGEEGGLQPHGKQTLHPGGIMYTPTTGIWQTVWLEPVPSTYISDLKIVPDIDRAQLHLTVFVNGPTTGYEVEAQATEQDHVVARGVGAPNTELTLSIPDEKLWSPDEPFLYGLTVTLRNADGAVDTVKSYFGMRKISIGPDEKGITRILLNNKPIFQIGLLDQGFWPDGLYTAPSEAAMRYDLETIKRLGFNLLRKHVKVEPDVWYSLCDHLGILVWQDMPSASRPANLDPEMLAQRDQEFENELKAMIRTHWNHPCIIMWVPFNEGWGQFDTPQIVSMIKKLDPSRLVDNASGWTDAGVGDVIDMHNYPGPGSPKPEPHRAAVLGEFGGLGFAIKGHTWSQKSWGYQGLPNREMLTLRYAQLLQKVWQLRENPGLCAAVYTQLSDVETECNGIMTYDRAEIKMNPKIMTEVNQGKFDNVPPFPEPAVLTKTILWRYTTKSPGEGWFLPGFDDSGWKEGPAGFGTQGTPGAIVHTEWNTDDIWLRRTVDLNADLLKHPLLLIHHDEDVQVYINGVLAFEEPGFLTEYEVVPIRPEALKTLHPGPNLLAVHCHQTTGGQYVDVEFVGEASEVEKTAHAK</sequence>
<dbReference type="InterPro" id="IPR051913">
    <property type="entry name" value="GH2_Domain-Containing"/>
</dbReference>
<evidence type="ECO:0000256" key="1">
    <source>
        <dbReference type="ARBA" id="ARBA00007401"/>
    </source>
</evidence>
<feature type="domain" description="Glycoside hydrolase family 2 catalytic" evidence="6">
    <location>
        <begin position="313"/>
        <end position="468"/>
    </location>
</feature>
<keyword evidence="2" id="KW-0378">Hydrolase</keyword>
<accession>S0EVT4</accession>
<comment type="similarity">
    <text evidence="1">Belongs to the glycosyl hydrolase 2 family.</text>
</comment>
<dbReference type="GO" id="GO:0005975">
    <property type="term" value="P:carbohydrate metabolic process"/>
    <property type="evidence" value="ECO:0007669"/>
    <property type="project" value="InterPro"/>
</dbReference>
<organism evidence="8 9">
    <name type="scientific">Chthonomonas calidirosea (strain DSM 23976 / ICMP 18418 / T49)</name>
    <dbReference type="NCBI Taxonomy" id="1303518"/>
    <lineage>
        <taxon>Bacteria</taxon>
        <taxon>Bacillati</taxon>
        <taxon>Armatimonadota</taxon>
        <taxon>Chthonomonadia</taxon>
        <taxon>Chthonomonadales</taxon>
        <taxon>Chthonomonadaceae</taxon>
        <taxon>Chthonomonas</taxon>
    </lineage>
</organism>
<evidence type="ECO:0000313" key="8">
    <source>
        <dbReference type="EMBL" id="CCW34502.1"/>
    </source>
</evidence>